<dbReference type="SUPFAM" id="SSF88723">
    <property type="entry name" value="PIN domain-like"/>
    <property type="match status" value="1"/>
</dbReference>
<dbReference type="AlphaFoldDB" id="A0A323URV7"/>
<dbReference type="RefSeq" id="WP_110527577.1">
    <property type="nucleotide sequence ID" value="NZ_QKOE01000016.1"/>
</dbReference>
<protein>
    <submittedName>
        <fullName evidence="2">Putative toxin-antitoxin system toxin component, PIN family</fullName>
    </submittedName>
</protein>
<organism evidence="2 3">
    <name type="scientific">Parazoarcus communis SWub3 = DSM 12120</name>
    <dbReference type="NCBI Taxonomy" id="1121029"/>
    <lineage>
        <taxon>Bacteria</taxon>
        <taxon>Pseudomonadati</taxon>
        <taxon>Pseudomonadota</taxon>
        <taxon>Betaproteobacteria</taxon>
        <taxon>Rhodocyclales</taxon>
        <taxon>Zoogloeaceae</taxon>
        <taxon>Parazoarcus</taxon>
    </lineage>
</organism>
<dbReference type="PANTHER" id="PTHR34610">
    <property type="entry name" value="SSL7007 PROTEIN"/>
    <property type="match status" value="1"/>
</dbReference>
<dbReference type="Pfam" id="PF13470">
    <property type="entry name" value="PIN_3"/>
    <property type="match status" value="1"/>
</dbReference>
<keyword evidence="3" id="KW-1185">Reference proteome</keyword>
<accession>A0A323URV7</accession>
<evidence type="ECO:0000313" key="3">
    <source>
        <dbReference type="Proteomes" id="UP000248259"/>
    </source>
</evidence>
<gene>
    <name evidence="2" type="ORF">DNK49_17720</name>
</gene>
<sequence>MHQTFRLVVDTNTVMALWHFEDPALAVLRQAIERGQFALFCREDALEEYRRVLAYRQFDIDPDRQQGLLADYRARVTLVDAASDEAAALPLCRDRDDQKFLEIARDANATHLLTRDKLLLKVGRHRLLRDRYLVQTPERFVSEQRCPTD</sequence>
<dbReference type="Proteomes" id="UP000248259">
    <property type="component" value="Unassembled WGS sequence"/>
</dbReference>
<dbReference type="OrthoDB" id="9802272at2"/>
<feature type="domain" description="PIN" evidence="1">
    <location>
        <begin position="6"/>
        <end position="117"/>
    </location>
</feature>
<dbReference type="NCBIfam" id="TIGR00305">
    <property type="entry name" value="putative toxin-antitoxin system toxin component, PIN family"/>
    <property type="match status" value="1"/>
</dbReference>
<reference evidence="2 3" key="1">
    <citation type="submission" date="2018-06" db="EMBL/GenBank/DDBJ databases">
        <title>Azoarcus communis strain SWub3 genome.</title>
        <authorList>
            <person name="Zorraquino Salvo V."/>
            <person name="Toubiana D."/>
            <person name="Blumwald E."/>
        </authorList>
    </citation>
    <scope>NUCLEOTIDE SEQUENCE [LARGE SCALE GENOMIC DNA]</scope>
    <source>
        <strain evidence="2 3">SWub3</strain>
    </source>
</reference>
<evidence type="ECO:0000313" key="2">
    <source>
        <dbReference type="EMBL" id="PZA15189.1"/>
    </source>
</evidence>
<dbReference type="PANTHER" id="PTHR34610:SF3">
    <property type="entry name" value="SSL7007 PROTEIN"/>
    <property type="match status" value="1"/>
</dbReference>
<name>A0A323URV7_9RHOO</name>
<comment type="caution">
    <text evidence="2">The sequence shown here is derived from an EMBL/GenBank/DDBJ whole genome shotgun (WGS) entry which is preliminary data.</text>
</comment>
<dbReference type="InterPro" id="IPR002850">
    <property type="entry name" value="PIN_toxin-like"/>
</dbReference>
<dbReference type="InterPro" id="IPR002716">
    <property type="entry name" value="PIN_dom"/>
</dbReference>
<evidence type="ECO:0000259" key="1">
    <source>
        <dbReference type="Pfam" id="PF13470"/>
    </source>
</evidence>
<proteinExistence type="predicted"/>
<dbReference type="EMBL" id="QKOE01000016">
    <property type="protein sequence ID" value="PZA15189.1"/>
    <property type="molecule type" value="Genomic_DNA"/>
</dbReference>
<dbReference type="InterPro" id="IPR029060">
    <property type="entry name" value="PIN-like_dom_sf"/>
</dbReference>